<organism evidence="1 2">
    <name type="scientific">Microbotryum saponariae</name>
    <dbReference type="NCBI Taxonomy" id="289078"/>
    <lineage>
        <taxon>Eukaryota</taxon>
        <taxon>Fungi</taxon>
        <taxon>Dikarya</taxon>
        <taxon>Basidiomycota</taxon>
        <taxon>Pucciniomycotina</taxon>
        <taxon>Microbotryomycetes</taxon>
        <taxon>Microbotryales</taxon>
        <taxon>Microbotryaceae</taxon>
        <taxon>Microbotryum</taxon>
    </lineage>
</organism>
<evidence type="ECO:0000313" key="1">
    <source>
        <dbReference type="EMBL" id="SCZ87724.1"/>
    </source>
</evidence>
<name>A0A2X0N838_9BASI</name>
<dbReference type="EMBL" id="FMWP01000010">
    <property type="protein sequence ID" value="SCZ87724.1"/>
    <property type="molecule type" value="Genomic_DNA"/>
</dbReference>
<evidence type="ECO:0000313" key="2">
    <source>
        <dbReference type="Proteomes" id="UP000249723"/>
    </source>
</evidence>
<dbReference type="Proteomes" id="UP000249723">
    <property type="component" value="Unassembled WGS sequence"/>
</dbReference>
<accession>A0A2X0N838</accession>
<keyword evidence="2" id="KW-1185">Reference proteome</keyword>
<proteinExistence type="predicted"/>
<dbReference type="OrthoDB" id="2535480at2759"/>
<gene>
    <name evidence="1" type="ORF">BZ3500_MVSOF-1268-A1-R1_CHR2-2G05190</name>
</gene>
<reference evidence="2" key="1">
    <citation type="submission" date="2016-10" db="EMBL/GenBank/DDBJ databases">
        <authorList>
            <person name="Jeantristanb JTB J.-T."/>
            <person name="Ricardo R."/>
        </authorList>
    </citation>
    <scope>NUCLEOTIDE SEQUENCE [LARGE SCALE GENOMIC DNA]</scope>
</reference>
<protein>
    <submittedName>
        <fullName evidence="1">BZ3500_MvSof-1268-A1-R1_Chr2-2g05190 protein</fullName>
    </submittedName>
</protein>
<dbReference type="STRING" id="289078.A0A2X0N838"/>
<dbReference type="AlphaFoldDB" id="A0A2X0N838"/>
<sequence>MLPLILRRGKGGRSPTAIILRALFPTLHLPPQAIYIQMEPLSSIYLLGCGSFGSNLLPELSTFRARLMRTAGTIGHTRLNVSSLTSARSRSRASIFGSPLSLDYHPSPALALLVDDECLDFFKKCYGLLNAVQVCPAPLRRASAEQQFDGLHASRGIWNPSRSMPWTHEAVSPDGRARATICDVDEESVTCGSGECTVIR</sequence>